<dbReference type="InterPro" id="IPR036388">
    <property type="entry name" value="WH-like_DNA-bd_sf"/>
</dbReference>
<evidence type="ECO:0000313" key="7">
    <source>
        <dbReference type="Proteomes" id="UP001595764"/>
    </source>
</evidence>
<reference evidence="7" key="1">
    <citation type="journal article" date="2019" name="Int. J. Syst. Evol. Microbiol.">
        <title>The Global Catalogue of Microorganisms (GCM) 10K type strain sequencing project: providing services to taxonomists for standard genome sequencing and annotation.</title>
        <authorList>
            <consortium name="The Broad Institute Genomics Platform"/>
            <consortium name="The Broad Institute Genome Sequencing Center for Infectious Disease"/>
            <person name="Wu L."/>
            <person name="Ma J."/>
        </authorList>
    </citation>
    <scope>NUCLEOTIDE SEQUENCE [LARGE SCALE GENOMIC DNA]</scope>
    <source>
        <strain evidence="7">CGMCC 4.7682</strain>
    </source>
</reference>
<dbReference type="Proteomes" id="UP001595764">
    <property type="component" value="Unassembled WGS sequence"/>
</dbReference>
<evidence type="ECO:0000259" key="5">
    <source>
        <dbReference type="PROSITE" id="PS50921"/>
    </source>
</evidence>
<dbReference type="RefSeq" id="WP_377868184.1">
    <property type="nucleotide sequence ID" value="NZ_JBHMAY010000005.1"/>
</dbReference>
<dbReference type="PIRSF" id="PIRSF036625">
    <property type="entry name" value="GAF_ANTAR"/>
    <property type="match status" value="1"/>
</dbReference>
<gene>
    <name evidence="6" type="ORF">ACFORO_08700</name>
</gene>
<dbReference type="SUPFAM" id="SSF52172">
    <property type="entry name" value="CheY-like"/>
    <property type="match status" value="1"/>
</dbReference>
<dbReference type="SUPFAM" id="SSF55781">
    <property type="entry name" value="GAF domain-like"/>
    <property type="match status" value="1"/>
</dbReference>
<organism evidence="6 7">
    <name type="scientific">Amycolatopsis halotolerans</name>
    <dbReference type="NCBI Taxonomy" id="330083"/>
    <lineage>
        <taxon>Bacteria</taxon>
        <taxon>Bacillati</taxon>
        <taxon>Actinomycetota</taxon>
        <taxon>Actinomycetes</taxon>
        <taxon>Pseudonocardiales</taxon>
        <taxon>Pseudonocardiaceae</taxon>
        <taxon>Amycolatopsis</taxon>
    </lineage>
</organism>
<dbReference type="InterPro" id="IPR003018">
    <property type="entry name" value="GAF"/>
</dbReference>
<dbReference type="InterPro" id="IPR012074">
    <property type="entry name" value="GAF_ANTAR"/>
</dbReference>
<dbReference type="Gene3D" id="3.30.450.40">
    <property type="match status" value="1"/>
</dbReference>
<keyword evidence="2" id="KW-0418">Kinase</keyword>
<keyword evidence="4" id="KW-0804">Transcription</keyword>
<feature type="domain" description="ANTAR" evidence="5">
    <location>
        <begin position="179"/>
        <end position="240"/>
    </location>
</feature>
<dbReference type="EMBL" id="JBHRWI010000012">
    <property type="protein sequence ID" value="MFC3510237.1"/>
    <property type="molecule type" value="Genomic_DNA"/>
</dbReference>
<dbReference type="Gene3D" id="1.10.10.10">
    <property type="entry name" value="Winged helix-like DNA-binding domain superfamily/Winged helix DNA-binding domain"/>
    <property type="match status" value="1"/>
</dbReference>
<comment type="caution">
    <text evidence="6">The sequence shown here is derived from an EMBL/GenBank/DDBJ whole genome shotgun (WGS) entry which is preliminary data.</text>
</comment>
<dbReference type="SMART" id="SM00065">
    <property type="entry name" value="GAF"/>
    <property type="match status" value="1"/>
</dbReference>
<proteinExistence type="predicted"/>
<evidence type="ECO:0000313" key="6">
    <source>
        <dbReference type="EMBL" id="MFC3510237.1"/>
    </source>
</evidence>
<evidence type="ECO:0000256" key="2">
    <source>
        <dbReference type="ARBA" id="ARBA00022777"/>
    </source>
</evidence>
<keyword evidence="1" id="KW-0808">Transferase</keyword>
<dbReference type="SMART" id="SM01012">
    <property type="entry name" value="ANTAR"/>
    <property type="match status" value="1"/>
</dbReference>
<dbReference type="InterPro" id="IPR011006">
    <property type="entry name" value="CheY-like_superfamily"/>
</dbReference>
<evidence type="ECO:0000256" key="4">
    <source>
        <dbReference type="ARBA" id="ARBA00023163"/>
    </source>
</evidence>
<dbReference type="Pfam" id="PF03861">
    <property type="entry name" value="ANTAR"/>
    <property type="match status" value="1"/>
</dbReference>
<name>A0ABV7QAB0_9PSEU</name>
<dbReference type="InterPro" id="IPR005561">
    <property type="entry name" value="ANTAR"/>
</dbReference>
<dbReference type="PROSITE" id="PS50921">
    <property type="entry name" value="ANTAR"/>
    <property type="match status" value="1"/>
</dbReference>
<keyword evidence="7" id="KW-1185">Reference proteome</keyword>
<protein>
    <submittedName>
        <fullName evidence="6">ANTAR domain-containing protein</fullName>
    </submittedName>
</protein>
<evidence type="ECO:0000256" key="1">
    <source>
        <dbReference type="ARBA" id="ARBA00022679"/>
    </source>
</evidence>
<sequence length="255" mass="26859">MSPTPKSPKEPLGGRERLVSRAFVSLADTLVADFDIAEFLSMLAEQCVDLLGVSAAGVLLLDPAGGLRVAATSSHRAELLELFAVETDDGPCVDCARSGSPLSYADSPAAAGRWPRFAAAAAECGFGAAQALPMRLRDQVVGVLTLLSAEPGSVERDDVDLGQALADVATIGILQQRTIERGDQLAGQLQTALHSRVVIEQAKGVIAEHSGISMDEAFSRLRGYSRAHNLRLTDIARAISTGDIEPAVLAKHSHR</sequence>
<keyword evidence="3" id="KW-0805">Transcription regulation</keyword>
<dbReference type="Pfam" id="PF13185">
    <property type="entry name" value="GAF_2"/>
    <property type="match status" value="1"/>
</dbReference>
<accession>A0ABV7QAB0</accession>
<dbReference type="InterPro" id="IPR029016">
    <property type="entry name" value="GAF-like_dom_sf"/>
</dbReference>
<evidence type="ECO:0000256" key="3">
    <source>
        <dbReference type="ARBA" id="ARBA00023015"/>
    </source>
</evidence>